<gene>
    <name evidence="14" type="ORF">RM539_09105</name>
</gene>
<evidence type="ECO:0000256" key="11">
    <source>
        <dbReference type="ARBA" id="ARBA00042639"/>
    </source>
</evidence>
<dbReference type="EC" id="1.11.1.24" evidence="3"/>
<dbReference type="GO" id="GO:0140824">
    <property type="term" value="F:thioredoxin-dependent peroxiredoxin activity"/>
    <property type="evidence" value="ECO:0007669"/>
    <property type="project" value="UniProtKB-EC"/>
</dbReference>
<evidence type="ECO:0000313" key="15">
    <source>
        <dbReference type="Proteomes" id="UP001262582"/>
    </source>
</evidence>
<evidence type="ECO:0000256" key="5">
    <source>
        <dbReference type="ARBA" id="ARBA00022862"/>
    </source>
</evidence>
<evidence type="ECO:0000256" key="9">
    <source>
        <dbReference type="ARBA" id="ARBA00032824"/>
    </source>
</evidence>
<dbReference type="PIRSF" id="PIRSF000239">
    <property type="entry name" value="AHPC"/>
    <property type="match status" value="1"/>
</dbReference>
<keyword evidence="4 14" id="KW-0575">Peroxidase</keyword>
<organism evidence="14 15">
    <name type="scientific">Autumnicola musiva</name>
    <dbReference type="NCBI Taxonomy" id="3075589"/>
    <lineage>
        <taxon>Bacteria</taxon>
        <taxon>Pseudomonadati</taxon>
        <taxon>Bacteroidota</taxon>
        <taxon>Flavobacteriia</taxon>
        <taxon>Flavobacteriales</taxon>
        <taxon>Flavobacteriaceae</taxon>
        <taxon>Autumnicola</taxon>
    </lineage>
</organism>
<evidence type="ECO:0000313" key="14">
    <source>
        <dbReference type="EMBL" id="MDT0676738.1"/>
    </source>
</evidence>
<comment type="similarity">
    <text evidence="10">Belongs to the peroxiredoxin family. BCP/PrxQ subfamily.</text>
</comment>
<keyword evidence="8" id="KW-0676">Redox-active center</keyword>
<comment type="caution">
    <text evidence="14">The sequence shown here is derived from an EMBL/GenBank/DDBJ whole genome shotgun (WGS) entry which is preliminary data.</text>
</comment>
<keyword evidence="7" id="KW-1015">Disulfide bond</keyword>
<evidence type="ECO:0000256" key="4">
    <source>
        <dbReference type="ARBA" id="ARBA00022559"/>
    </source>
</evidence>
<dbReference type="PROSITE" id="PS51352">
    <property type="entry name" value="THIOREDOXIN_2"/>
    <property type="match status" value="1"/>
</dbReference>
<keyword evidence="6 14" id="KW-0560">Oxidoreductase</keyword>
<evidence type="ECO:0000256" key="12">
    <source>
        <dbReference type="ARBA" id="ARBA00049091"/>
    </source>
</evidence>
<proteinExistence type="inferred from homology"/>
<comment type="catalytic activity">
    <reaction evidence="12">
        <text>a hydroperoxide + [thioredoxin]-dithiol = an alcohol + [thioredoxin]-disulfide + H2O</text>
        <dbReference type="Rhea" id="RHEA:62620"/>
        <dbReference type="Rhea" id="RHEA-COMP:10698"/>
        <dbReference type="Rhea" id="RHEA-COMP:10700"/>
        <dbReference type="ChEBI" id="CHEBI:15377"/>
        <dbReference type="ChEBI" id="CHEBI:29950"/>
        <dbReference type="ChEBI" id="CHEBI:30879"/>
        <dbReference type="ChEBI" id="CHEBI:35924"/>
        <dbReference type="ChEBI" id="CHEBI:50058"/>
        <dbReference type="EC" id="1.11.1.24"/>
    </reaction>
</comment>
<name>A0ABU3D5C5_9FLAO</name>
<dbReference type="SUPFAM" id="SSF52833">
    <property type="entry name" value="Thioredoxin-like"/>
    <property type="match status" value="1"/>
</dbReference>
<dbReference type="InterPro" id="IPR013766">
    <property type="entry name" value="Thioredoxin_domain"/>
</dbReference>
<dbReference type="InterPro" id="IPR050924">
    <property type="entry name" value="Peroxiredoxin_BCP/PrxQ"/>
</dbReference>
<dbReference type="Pfam" id="PF00578">
    <property type="entry name" value="AhpC-TSA"/>
    <property type="match status" value="1"/>
</dbReference>
<evidence type="ECO:0000256" key="1">
    <source>
        <dbReference type="ARBA" id="ARBA00003330"/>
    </source>
</evidence>
<dbReference type="InterPro" id="IPR024706">
    <property type="entry name" value="Peroxiredoxin_AhpC-typ"/>
</dbReference>
<keyword evidence="15" id="KW-1185">Reference proteome</keyword>
<evidence type="ECO:0000256" key="8">
    <source>
        <dbReference type="ARBA" id="ARBA00023284"/>
    </source>
</evidence>
<comment type="subunit">
    <text evidence="2">Monomer.</text>
</comment>
<accession>A0ABU3D5C5</accession>
<evidence type="ECO:0000256" key="7">
    <source>
        <dbReference type="ARBA" id="ARBA00023157"/>
    </source>
</evidence>
<evidence type="ECO:0000259" key="13">
    <source>
        <dbReference type="PROSITE" id="PS51352"/>
    </source>
</evidence>
<dbReference type="InterPro" id="IPR000866">
    <property type="entry name" value="AhpC/TSA"/>
</dbReference>
<evidence type="ECO:0000256" key="10">
    <source>
        <dbReference type="ARBA" id="ARBA00038489"/>
    </source>
</evidence>
<reference evidence="14 15" key="1">
    <citation type="submission" date="2023-09" db="EMBL/GenBank/DDBJ databases">
        <authorList>
            <person name="Rey-Velasco X."/>
        </authorList>
    </citation>
    <scope>NUCLEOTIDE SEQUENCE [LARGE SCALE GENOMIC DNA]</scope>
    <source>
        <strain evidence="14 15">F117</strain>
    </source>
</reference>
<dbReference type="PANTHER" id="PTHR42801">
    <property type="entry name" value="THIOREDOXIN-DEPENDENT PEROXIDE REDUCTASE"/>
    <property type="match status" value="1"/>
</dbReference>
<evidence type="ECO:0000256" key="3">
    <source>
        <dbReference type="ARBA" id="ARBA00013017"/>
    </source>
</evidence>
<dbReference type="Proteomes" id="UP001262582">
    <property type="component" value="Unassembled WGS sequence"/>
</dbReference>
<dbReference type="CDD" id="cd03017">
    <property type="entry name" value="PRX_BCP"/>
    <property type="match status" value="1"/>
</dbReference>
<keyword evidence="5" id="KW-0049">Antioxidant</keyword>
<dbReference type="RefSeq" id="WP_311503082.1">
    <property type="nucleotide sequence ID" value="NZ_JAVRHK010000005.1"/>
</dbReference>
<dbReference type="Gene3D" id="3.40.30.10">
    <property type="entry name" value="Glutaredoxin"/>
    <property type="match status" value="1"/>
</dbReference>
<feature type="domain" description="Thioredoxin" evidence="13">
    <location>
        <begin position="3"/>
        <end position="151"/>
    </location>
</feature>
<dbReference type="InterPro" id="IPR036249">
    <property type="entry name" value="Thioredoxin-like_sf"/>
</dbReference>
<evidence type="ECO:0000256" key="6">
    <source>
        <dbReference type="ARBA" id="ARBA00023002"/>
    </source>
</evidence>
<protein>
    <recommendedName>
        <fullName evidence="3">thioredoxin-dependent peroxiredoxin</fullName>
        <ecNumber evidence="3">1.11.1.24</ecNumber>
    </recommendedName>
    <alternativeName>
        <fullName evidence="9">Thioredoxin peroxidase</fullName>
    </alternativeName>
    <alternativeName>
        <fullName evidence="11">Thioredoxin-dependent peroxiredoxin Bcp</fullName>
    </alternativeName>
</protein>
<sequence length="151" mass="17283">MSLKIGDSIPDLELKDQNGKIFNFSSLNGVQPFVVYFYPRDFTPGCTKQACSFRDQYEEFRELGAEVIGISSDSEDSHARFVKKYDLPFIILSDEDQKARELFGVKPNLLGMVPGRETFIFDLQGMLKYRFNSMNAKRHIPEALTALENIK</sequence>
<evidence type="ECO:0000256" key="2">
    <source>
        <dbReference type="ARBA" id="ARBA00011245"/>
    </source>
</evidence>
<dbReference type="PANTHER" id="PTHR42801:SF4">
    <property type="entry name" value="AHPC_TSA FAMILY PROTEIN"/>
    <property type="match status" value="1"/>
</dbReference>
<comment type="function">
    <text evidence="1">Thiol-specific peroxidase that catalyzes the reduction of hydrogen peroxide and organic hydroperoxides to water and alcohols, respectively. Plays a role in cell protection against oxidative stress by detoxifying peroxides and as sensor of hydrogen peroxide-mediated signaling events.</text>
</comment>
<dbReference type="EMBL" id="JAVRHK010000005">
    <property type="protein sequence ID" value="MDT0676738.1"/>
    <property type="molecule type" value="Genomic_DNA"/>
</dbReference>